<evidence type="ECO:0000256" key="4">
    <source>
        <dbReference type="PROSITE-ProRule" id="PRU00510"/>
    </source>
</evidence>
<evidence type="ECO:0000256" key="3">
    <source>
        <dbReference type="ARBA" id="ARBA00022833"/>
    </source>
</evidence>
<dbReference type="PANTHER" id="PTHR38777">
    <property type="entry name" value="FELS-2 PROPHAGE PROTEIN"/>
    <property type="match status" value="1"/>
</dbReference>
<dbReference type="SUPFAM" id="SSF57716">
    <property type="entry name" value="Glucocorticoid receptor-like (DNA-binding domain)"/>
    <property type="match status" value="1"/>
</dbReference>
<dbReference type="GO" id="GO:1900378">
    <property type="term" value="P:positive regulation of secondary metabolite biosynthetic process"/>
    <property type="evidence" value="ECO:0007669"/>
    <property type="project" value="TreeGrafter"/>
</dbReference>
<evidence type="ECO:0000256" key="2">
    <source>
        <dbReference type="ARBA" id="ARBA00022771"/>
    </source>
</evidence>
<keyword evidence="2" id="KW-0863">Zinc-finger</keyword>
<evidence type="ECO:0000313" key="6">
    <source>
        <dbReference type="EMBL" id="KPM74599.1"/>
    </source>
</evidence>
<proteinExistence type="predicted"/>
<dbReference type="EMBL" id="LJTC01000047">
    <property type="protein sequence ID" value="KPM74599.1"/>
    <property type="molecule type" value="Genomic_DNA"/>
</dbReference>
<dbReference type="PROSITE" id="PS51128">
    <property type="entry name" value="ZF_DKSA_2"/>
    <property type="match status" value="1"/>
</dbReference>
<evidence type="ECO:0000256" key="1">
    <source>
        <dbReference type="ARBA" id="ARBA00022723"/>
    </source>
</evidence>
<evidence type="ECO:0000313" key="7">
    <source>
        <dbReference type="Proteomes" id="UP000050378"/>
    </source>
</evidence>
<evidence type="ECO:0000259" key="5">
    <source>
        <dbReference type="Pfam" id="PF01258"/>
    </source>
</evidence>
<dbReference type="PANTHER" id="PTHR38777:SF1">
    <property type="entry name" value="DNAK SUPPRESSOR PROTEIN"/>
    <property type="match status" value="1"/>
</dbReference>
<dbReference type="STRING" id="570156.AOG27_20980"/>
<name>A0A0P7CKV7_9GAMM</name>
<dbReference type="AlphaFoldDB" id="A0A0P7CKV7"/>
<feature type="non-terminal residue" evidence="6">
    <location>
        <position position="1"/>
    </location>
</feature>
<protein>
    <recommendedName>
        <fullName evidence="5">Zinc finger DksA/TraR C4-type domain-containing protein</fullName>
    </recommendedName>
</protein>
<organism evidence="6 7">
    <name type="scientific">Pseudoalteromonas lipolytica</name>
    <dbReference type="NCBI Taxonomy" id="570156"/>
    <lineage>
        <taxon>Bacteria</taxon>
        <taxon>Pseudomonadati</taxon>
        <taxon>Pseudomonadota</taxon>
        <taxon>Gammaproteobacteria</taxon>
        <taxon>Alteromonadales</taxon>
        <taxon>Pseudoalteromonadaceae</taxon>
        <taxon>Pseudoalteromonas</taxon>
    </lineage>
</organism>
<keyword evidence="1" id="KW-0479">Metal-binding</keyword>
<feature type="zinc finger region" description="dksA C4-type" evidence="4">
    <location>
        <begin position="34"/>
        <end position="58"/>
    </location>
</feature>
<accession>A0A0P7CKV7</accession>
<gene>
    <name evidence="6" type="ORF">AOG27_20980</name>
</gene>
<reference evidence="6 7" key="1">
    <citation type="submission" date="2015-09" db="EMBL/GenBank/DDBJ databases">
        <title>Draft Genome Sequence of Pseudoalteromonas lipolytica UCD-48B.</title>
        <authorList>
            <person name="Krusor M."/>
            <person name="Coil D.A."/>
            <person name="Lang J.M."/>
            <person name="Eisen J.A."/>
            <person name="Alexiev A."/>
        </authorList>
    </citation>
    <scope>NUCLEOTIDE SEQUENCE [LARGE SCALE GENOMIC DNA]</scope>
    <source>
        <strain evidence="6 7">UCD-48B</strain>
    </source>
</reference>
<comment type="caution">
    <text evidence="6">The sequence shown here is derived from an EMBL/GenBank/DDBJ whole genome shotgun (WGS) entry which is preliminary data.</text>
</comment>
<dbReference type="Proteomes" id="UP000050378">
    <property type="component" value="Unassembled WGS sequence"/>
</dbReference>
<dbReference type="Pfam" id="PF01258">
    <property type="entry name" value="zf-dskA_traR"/>
    <property type="match status" value="1"/>
</dbReference>
<dbReference type="GO" id="GO:0008270">
    <property type="term" value="F:zinc ion binding"/>
    <property type="evidence" value="ECO:0007669"/>
    <property type="project" value="UniProtKB-KW"/>
</dbReference>
<sequence length="66" mass="7380">ADRAQELIDQRMQDALDARRASQQSEAMQGPANCVECDEPIPTARRLSVPGCRYCTECQAAREGRR</sequence>
<dbReference type="RefSeq" id="WP_200909126.1">
    <property type="nucleotide sequence ID" value="NZ_LJTC01000047.1"/>
</dbReference>
<keyword evidence="3" id="KW-0862">Zinc</keyword>
<dbReference type="Gene3D" id="1.20.120.910">
    <property type="entry name" value="DksA, coiled-coil domain"/>
    <property type="match status" value="1"/>
</dbReference>
<feature type="domain" description="Zinc finger DksA/TraR C4-type" evidence="5">
    <location>
        <begin position="34"/>
        <end position="63"/>
    </location>
</feature>
<dbReference type="InterPro" id="IPR000962">
    <property type="entry name" value="Znf_DskA_TraR"/>
</dbReference>
<dbReference type="PATRIC" id="fig|570156.3.peg.3081"/>